<organism evidence="1 2">
    <name type="scientific">Peribacillus deserti</name>
    <dbReference type="NCBI Taxonomy" id="673318"/>
    <lineage>
        <taxon>Bacteria</taxon>
        <taxon>Bacillati</taxon>
        <taxon>Bacillota</taxon>
        <taxon>Bacilli</taxon>
        <taxon>Bacillales</taxon>
        <taxon>Bacillaceae</taxon>
        <taxon>Peribacillus</taxon>
    </lineage>
</organism>
<reference evidence="1 2" key="1">
    <citation type="submission" date="2017-11" db="EMBL/GenBank/DDBJ databases">
        <title>Comparitive Functional Genomics of Dry Heat Resistant strains isolated from the Viking Spacecraft.</title>
        <authorList>
            <person name="Seuylemezian A."/>
            <person name="Cooper K."/>
            <person name="Vaishampayan P."/>
        </authorList>
    </citation>
    <scope>NUCLEOTIDE SEQUENCE [LARGE SCALE GENOMIC DNA]</scope>
    <source>
        <strain evidence="1 2">V1-29</strain>
    </source>
</reference>
<dbReference type="EMBL" id="PGUY01000031">
    <property type="protein sequence ID" value="PLT29914.1"/>
    <property type="molecule type" value="Genomic_DNA"/>
</dbReference>
<accession>A0A2N5M6C3</accession>
<proteinExistence type="predicted"/>
<dbReference type="Proteomes" id="UP000234748">
    <property type="component" value="Unassembled WGS sequence"/>
</dbReference>
<name>A0A2N5M6C3_9BACI</name>
<dbReference type="OrthoDB" id="2615349at2"/>
<comment type="caution">
    <text evidence="1">The sequence shown here is derived from an EMBL/GenBank/DDBJ whole genome shotgun (WGS) entry which is preliminary data.</text>
</comment>
<evidence type="ECO:0000313" key="2">
    <source>
        <dbReference type="Proteomes" id="UP000234748"/>
    </source>
</evidence>
<keyword evidence="2" id="KW-1185">Reference proteome</keyword>
<evidence type="ECO:0000313" key="1">
    <source>
        <dbReference type="EMBL" id="PLT29914.1"/>
    </source>
</evidence>
<dbReference type="RefSeq" id="WP_101641749.1">
    <property type="nucleotide sequence ID" value="NZ_PGUY01000031.1"/>
</dbReference>
<dbReference type="InterPro" id="IPR058870">
    <property type="entry name" value="YuzC"/>
</dbReference>
<gene>
    <name evidence="1" type="ORF">CUU66_10295</name>
</gene>
<protein>
    <submittedName>
        <fullName evidence="1">Uncharacterized protein</fullName>
    </submittedName>
</protein>
<dbReference type="Pfam" id="PF26344">
    <property type="entry name" value="YuzC"/>
    <property type="match status" value="1"/>
</dbReference>
<sequence length="120" mass="13512">MEWLVPPNYLQQGYVNDQYRFAMPQDPSDVRDFQASARRFIPLTQEIAQLLNAIGNNANFARQLKRAAAGGQNTRVNQLIRSAGVRTPFRAQINPDRIAIIFFPPTGTKACFGITVSLCW</sequence>
<dbReference type="AlphaFoldDB" id="A0A2N5M6C3"/>